<feature type="compositionally biased region" description="Basic and acidic residues" evidence="1">
    <location>
        <begin position="90"/>
        <end position="107"/>
    </location>
</feature>
<proteinExistence type="predicted"/>
<organism evidence="3">
    <name type="scientific">Haptolina brevifila</name>
    <dbReference type="NCBI Taxonomy" id="156173"/>
    <lineage>
        <taxon>Eukaryota</taxon>
        <taxon>Haptista</taxon>
        <taxon>Haptophyta</taxon>
        <taxon>Prymnesiophyceae</taxon>
        <taxon>Prymnesiales</taxon>
        <taxon>Prymnesiaceae</taxon>
        <taxon>Haptolina</taxon>
    </lineage>
</organism>
<feature type="signal peptide" evidence="2">
    <location>
        <begin position="1"/>
        <end position="22"/>
    </location>
</feature>
<reference evidence="3" key="1">
    <citation type="submission" date="2021-01" db="EMBL/GenBank/DDBJ databases">
        <authorList>
            <person name="Corre E."/>
            <person name="Pelletier E."/>
            <person name="Niang G."/>
            <person name="Scheremetjew M."/>
            <person name="Finn R."/>
            <person name="Kale V."/>
            <person name="Holt S."/>
            <person name="Cochrane G."/>
            <person name="Meng A."/>
            <person name="Brown T."/>
            <person name="Cohen L."/>
        </authorList>
    </citation>
    <scope>NUCLEOTIDE SEQUENCE</scope>
    <source>
        <strain evidence="3">UTEX LB 985</strain>
    </source>
</reference>
<name>A0A7S2NBV4_9EUKA</name>
<evidence type="ECO:0008006" key="4">
    <source>
        <dbReference type="Google" id="ProtNLM"/>
    </source>
</evidence>
<protein>
    <recommendedName>
        <fullName evidence="4">WW domain-containing protein</fullName>
    </recommendedName>
</protein>
<dbReference type="EMBL" id="HBGU01070443">
    <property type="protein sequence ID" value="CAD9532303.1"/>
    <property type="molecule type" value="Transcribed_RNA"/>
</dbReference>
<sequence length="107" mass="12839">MARLQRVLMAVLVLCYLRACTAKPEVFHREGWESEMQQKMRAHQMEMEHLQKISSDKVSDWTIHTDVDDSHYWFSRSLKRSVREPPQGWTKDEKGKWKAPPRQRDEL</sequence>
<keyword evidence="2" id="KW-0732">Signal</keyword>
<feature type="region of interest" description="Disordered" evidence="1">
    <location>
        <begin position="81"/>
        <end position="107"/>
    </location>
</feature>
<dbReference type="AlphaFoldDB" id="A0A7S2NBV4"/>
<accession>A0A7S2NBV4</accession>
<gene>
    <name evidence="3" type="ORF">CBRE1094_LOCUS38483</name>
</gene>
<evidence type="ECO:0000313" key="3">
    <source>
        <dbReference type="EMBL" id="CAD9532303.1"/>
    </source>
</evidence>
<evidence type="ECO:0000256" key="1">
    <source>
        <dbReference type="SAM" id="MobiDB-lite"/>
    </source>
</evidence>
<evidence type="ECO:0000256" key="2">
    <source>
        <dbReference type="SAM" id="SignalP"/>
    </source>
</evidence>
<feature type="chain" id="PRO_5030725778" description="WW domain-containing protein" evidence="2">
    <location>
        <begin position="23"/>
        <end position="107"/>
    </location>
</feature>